<evidence type="ECO:0000256" key="6">
    <source>
        <dbReference type="SAM" id="SignalP"/>
    </source>
</evidence>
<comment type="caution">
    <text evidence="8">The sequence shown here is derived from an EMBL/GenBank/DDBJ whole genome shotgun (WGS) entry which is preliminary data.</text>
</comment>
<dbReference type="Gene3D" id="3.40.50.1820">
    <property type="entry name" value="alpha/beta hydrolase"/>
    <property type="match status" value="1"/>
</dbReference>
<evidence type="ECO:0000256" key="5">
    <source>
        <dbReference type="SAM" id="Phobius"/>
    </source>
</evidence>
<feature type="signal peptide" evidence="6">
    <location>
        <begin position="1"/>
        <end position="16"/>
    </location>
</feature>
<dbReference type="EMBL" id="BPLR01017627">
    <property type="protein sequence ID" value="GIY93102.1"/>
    <property type="molecule type" value="Genomic_DNA"/>
</dbReference>
<gene>
    <name evidence="8" type="primary">PNLIPRP3</name>
    <name evidence="8" type="ORF">CEXT_86231</name>
</gene>
<dbReference type="GO" id="GO:0005615">
    <property type="term" value="C:extracellular space"/>
    <property type="evidence" value="ECO:0007669"/>
    <property type="project" value="TreeGrafter"/>
</dbReference>
<dbReference type="AlphaFoldDB" id="A0AAV4XDI4"/>
<reference evidence="8 9" key="1">
    <citation type="submission" date="2021-06" db="EMBL/GenBank/DDBJ databases">
        <title>Caerostris extrusa draft genome.</title>
        <authorList>
            <person name="Kono N."/>
            <person name="Arakawa K."/>
        </authorList>
    </citation>
    <scope>NUCLEOTIDE SEQUENCE [LARGE SCALE GENOMIC DNA]</scope>
</reference>
<keyword evidence="6" id="KW-0732">Signal</keyword>
<feature type="chain" id="PRO_5043719332" evidence="6">
    <location>
        <begin position="17"/>
        <end position="193"/>
    </location>
</feature>
<sequence>MRSLNVFCVQIVTVSARCAALEGRDSGQGGRERDHGGLTASNQLPYTGAVANSRVVGAQIAQFITFLYVVSALGFVYLQKTMGVSPESFHLIGHSLGAHIAGYAGERLHKLGRISGLDPAGPFFRNVPEVVRLDPSDAVFVDVIHSDPGASILEGFGSPEDAGDLDFFQGVETLPVVIKLWLDPSLKIDPRKL</sequence>
<evidence type="ECO:0000313" key="9">
    <source>
        <dbReference type="Proteomes" id="UP001054945"/>
    </source>
</evidence>
<evidence type="ECO:0000256" key="4">
    <source>
        <dbReference type="RuleBase" id="RU004262"/>
    </source>
</evidence>
<dbReference type="PANTHER" id="PTHR11610">
    <property type="entry name" value="LIPASE"/>
    <property type="match status" value="1"/>
</dbReference>
<accession>A0AAV4XDI4</accession>
<evidence type="ECO:0000256" key="3">
    <source>
        <dbReference type="ARBA" id="ARBA00022525"/>
    </source>
</evidence>
<name>A0AAV4XDI4_CAEEX</name>
<dbReference type="Pfam" id="PF00151">
    <property type="entry name" value="Lipase"/>
    <property type="match status" value="1"/>
</dbReference>
<feature type="domain" description="Lipase" evidence="7">
    <location>
        <begin position="44"/>
        <end position="169"/>
    </location>
</feature>
<dbReference type="InterPro" id="IPR013818">
    <property type="entry name" value="Lipase"/>
</dbReference>
<comment type="subcellular location">
    <subcellularLocation>
        <location evidence="1">Secreted</location>
    </subcellularLocation>
</comment>
<dbReference type="SUPFAM" id="SSF53474">
    <property type="entry name" value="alpha/beta-Hydrolases"/>
    <property type="match status" value="1"/>
</dbReference>
<comment type="similarity">
    <text evidence="2 4">Belongs to the AB hydrolase superfamily. Lipase family.</text>
</comment>
<keyword evidence="5" id="KW-0812">Transmembrane</keyword>
<dbReference type="InterPro" id="IPR000734">
    <property type="entry name" value="TAG_lipase"/>
</dbReference>
<keyword evidence="9" id="KW-1185">Reference proteome</keyword>
<dbReference type="InterPro" id="IPR029058">
    <property type="entry name" value="AB_hydrolase_fold"/>
</dbReference>
<keyword evidence="5" id="KW-1133">Transmembrane helix</keyword>
<dbReference type="GO" id="GO:0016298">
    <property type="term" value="F:lipase activity"/>
    <property type="evidence" value="ECO:0007669"/>
    <property type="project" value="InterPro"/>
</dbReference>
<dbReference type="Proteomes" id="UP001054945">
    <property type="component" value="Unassembled WGS sequence"/>
</dbReference>
<protein>
    <submittedName>
        <fullName evidence="8">Pancreatic lipase-related protein 3</fullName>
    </submittedName>
</protein>
<dbReference type="GO" id="GO:0016042">
    <property type="term" value="P:lipid catabolic process"/>
    <property type="evidence" value="ECO:0007669"/>
    <property type="project" value="TreeGrafter"/>
</dbReference>
<organism evidence="8 9">
    <name type="scientific">Caerostris extrusa</name>
    <name type="common">Bark spider</name>
    <name type="synonym">Caerostris bankana</name>
    <dbReference type="NCBI Taxonomy" id="172846"/>
    <lineage>
        <taxon>Eukaryota</taxon>
        <taxon>Metazoa</taxon>
        <taxon>Ecdysozoa</taxon>
        <taxon>Arthropoda</taxon>
        <taxon>Chelicerata</taxon>
        <taxon>Arachnida</taxon>
        <taxon>Araneae</taxon>
        <taxon>Araneomorphae</taxon>
        <taxon>Entelegynae</taxon>
        <taxon>Araneoidea</taxon>
        <taxon>Araneidae</taxon>
        <taxon>Caerostris</taxon>
    </lineage>
</organism>
<evidence type="ECO:0000256" key="2">
    <source>
        <dbReference type="ARBA" id="ARBA00010701"/>
    </source>
</evidence>
<feature type="transmembrane region" description="Helical" evidence="5">
    <location>
        <begin position="60"/>
        <end position="78"/>
    </location>
</feature>
<evidence type="ECO:0000259" key="7">
    <source>
        <dbReference type="Pfam" id="PF00151"/>
    </source>
</evidence>
<keyword evidence="5" id="KW-0472">Membrane</keyword>
<evidence type="ECO:0000256" key="1">
    <source>
        <dbReference type="ARBA" id="ARBA00004613"/>
    </source>
</evidence>
<keyword evidence="3" id="KW-0964">Secreted</keyword>
<evidence type="ECO:0000313" key="8">
    <source>
        <dbReference type="EMBL" id="GIY93102.1"/>
    </source>
</evidence>
<proteinExistence type="inferred from homology"/>